<feature type="domain" description="SecA family profile" evidence="3">
    <location>
        <begin position="1"/>
        <end position="127"/>
    </location>
</feature>
<dbReference type="Gene3D" id="3.40.50.300">
    <property type="entry name" value="P-loop containing nucleotide triphosphate hydrolases"/>
    <property type="match status" value="1"/>
</dbReference>
<dbReference type="CDD" id="cd17928">
    <property type="entry name" value="DEXDc_SecA"/>
    <property type="match status" value="1"/>
</dbReference>
<dbReference type="GO" id="GO:0006886">
    <property type="term" value="P:intracellular protein transport"/>
    <property type="evidence" value="ECO:0007669"/>
    <property type="project" value="InterPro"/>
</dbReference>
<gene>
    <name evidence="4" type="ORF">S06H3_29077</name>
</gene>
<dbReference type="InterPro" id="IPR014018">
    <property type="entry name" value="SecA_motor_DEAD"/>
</dbReference>
<dbReference type="Pfam" id="PF07517">
    <property type="entry name" value="SecA_DEAD"/>
    <property type="match status" value="1"/>
</dbReference>
<organism evidence="4">
    <name type="scientific">marine sediment metagenome</name>
    <dbReference type="NCBI Taxonomy" id="412755"/>
    <lineage>
        <taxon>unclassified sequences</taxon>
        <taxon>metagenomes</taxon>
        <taxon>ecological metagenomes</taxon>
    </lineage>
</organism>
<dbReference type="PRINTS" id="PR00906">
    <property type="entry name" value="SECA"/>
</dbReference>
<evidence type="ECO:0000256" key="1">
    <source>
        <dbReference type="ARBA" id="ARBA00022927"/>
    </source>
</evidence>
<evidence type="ECO:0000256" key="2">
    <source>
        <dbReference type="ARBA" id="ARBA00023010"/>
    </source>
</evidence>
<dbReference type="PANTHER" id="PTHR30612">
    <property type="entry name" value="SECA INNER MEMBRANE COMPONENT OF SEC PROTEIN SECRETION SYSTEM"/>
    <property type="match status" value="1"/>
</dbReference>
<keyword evidence="2" id="KW-0811">Translocation</keyword>
<dbReference type="GO" id="GO:0017038">
    <property type="term" value="P:protein import"/>
    <property type="evidence" value="ECO:0007669"/>
    <property type="project" value="InterPro"/>
</dbReference>
<dbReference type="AlphaFoldDB" id="X1MLR1"/>
<dbReference type="SMART" id="SM00957">
    <property type="entry name" value="SecA_DEAD"/>
    <property type="match status" value="1"/>
</dbReference>
<protein>
    <recommendedName>
        <fullName evidence="3">SecA family profile domain-containing protein</fullName>
    </recommendedName>
</protein>
<dbReference type="GO" id="GO:0005524">
    <property type="term" value="F:ATP binding"/>
    <property type="evidence" value="ECO:0007669"/>
    <property type="project" value="InterPro"/>
</dbReference>
<proteinExistence type="predicted"/>
<dbReference type="InterPro" id="IPR011115">
    <property type="entry name" value="SecA_DEAD"/>
</dbReference>
<dbReference type="InterPro" id="IPR027417">
    <property type="entry name" value="P-loop_NTPase"/>
</dbReference>
<reference evidence="4" key="1">
    <citation type="journal article" date="2014" name="Front. Microbiol.">
        <title>High frequency of phylogenetically diverse reductive dehalogenase-homologous genes in deep subseafloor sedimentary metagenomes.</title>
        <authorList>
            <person name="Kawai M."/>
            <person name="Futagami T."/>
            <person name="Toyoda A."/>
            <person name="Takaki Y."/>
            <person name="Nishi S."/>
            <person name="Hori S."/>
            <person name="Arai W."/>
            <person name="Tsubouchi T."/>
            <person name="Morono Y."/>
            <person name="Uchiyama I."/>
            <person name="Ito T."/>
            <person name="Fujiyama A."/>
            <person name="Inagaki F."/>
            <person name="Takami H."/>
        </authorList>
    </citation>
    <scope>NUCLEOTIDE SEQUENCE</scope>
    <source>
        <strain evidence="4">Expedition CK06-06</strain>
    </source>
</reference>
<accession>X1MLR1</accession>
<evidence type="ECO:0000313" key="4">
    <source>
        <dbReference type="EMBL" id="GAI32248.1"/>
    </source>
</evidence>
<dbReference type="PANTHER" id="PTHR30612:SF0">
    <property type="entry name" value="CHLOROPLAST PROTEIN-TRANSPORTING ATPASE"/>
    <property type="match status" value="1"/>
</dbReference>
<dbReference type="GO" id="GO:0043952">
    <property type="term" value="P:protein transport by the Sec complex"/>
    <property type="evidence" value="ECO:0007669"/>
    <property type="project" value="TreeGrafter"/>
</dbReference>
<dbReference type="SUPFAM" id="SSF52540">
    <property type="entry name" value="P-loop containing nucleoside triphosphate hydrolases"/>
    <property type="match status" value="1"/>
</dbReference>
<keyword evidence="1" id="KW-0813">Transport</keyword>
<comment type="caution">
    <text evidence="4">The sequence shown here is derived from an EMBL/GenBank/DDBJ whole genome shotgun (WGS) entry which is preliminary data.</text>
</comment>
<keyword evidence="1" id="KW-0653">Protein transport</keyword>
<dbReference type="GO" id="GO:0031522">
    <property type="term" value="C:cell envelope Sec protein transport complex"/>
    <property type="evidence" value="ECO:0007669"/>
    <property type="project" value="TreeGrafter"/>
</dbReference>
<dbReference type="EMBL" id="BARV01017018">
    <property type="protein sequence ID" value="GAI32248.1"/>
    <property type="molecule type" value="Genomic_DNA"/>
</dbReference>
<dbReference type="PROSITE" id="PS51196">
    <property type="entry name" value="SECA_MOTOR_DEAD"/>
    <property type="match status" value="1"/>
</dbReference>
<dbReference type="GO" id="GO:0005886">
    <property type="term" value="C:plasma membrane"/>
    <property type="evidence" value="ECO:0007669"/>
    <property type="project" value="TreeGrafter"/>
</dbReference>
<dbReference type="GO" id="GO:0006605">
    <property type="term" value="P:protein targeting"/>
    <property type="evidence" value="ECO:0007669"/>
    <property type="project" value="InterPro"/>
</dbReference>
<name>X1MLR1_9ZZZZ</name>
<dbReference type="InterPro" id="IPR000185">
    <property type="entry name" value="SecA"/>
</dbReference>
<dbReference type="GO" id="GO:0005829">
    <property type="term" value="C:cytosol"/>
    <property type="evidence" value="ECO:0007669"/>
    <property type="project" value="TreeGrafter"/>
</dbReference>
<sequence>MVDEINNLESKFERFSNEELKNKTEEFKQRFKKGETLDDILPEAFALVRESAKRTLHQRHFDVQLIGGIVLHQGKIAEMVTGEGKTLAATLPVYLNALERKGVHIVTVNDYLARRDTVWSEILFISE</sequence>
<evidence type="ECO:0000259" key="3">
    <source>
        <dbReference type="PROSITE" id="PS51196"/>
    </source>
</evidence>